<keyword evidence="2" id="KW-1185">Reference proteome</keyword>
<protein>
    <submittedName>
        <fullName evidence="1">Uncharacterized protein</fullName>
    </submittedName>
</protein>
<reference evidence="1 2" key="1">
    <citation type="journal article" date="2016" name="Mol. Biol. Evol.">
        <title>Comparative Genomics of Early-Diverging Mushroom-Forming Fungi Provides Insights into the Origins of Lignocellulose Decay Capabilities.</title>
        <authorList>
            <person name="Nagy L.G."/>
            <person name="Riley R."/>
            <person name="Tritt A."/>
            <person name="Adam C."/>
            <person name="Daum C."/>
            <person name="Floudas D."/>
            <person name="Sun H."/>
            <person name="Yadav J.S."/>
            <person name="Pangilinan J."/>
            <person name="Larsson K.H."/>
            <person name="Matsuura K."/>
            <person name="Barry K."/>
            <person name="Labutti K."/>
            <person name="Kuo R."/>
            <person name="Ohm R.A."/>
            <person name="Bhattacharya S.S."/>
            <person name="Shirouzu T."/>
            <person name="Yoshinaga Y."/>
            <person name="Martin F.M."/>
            <person name="Grigoriev I.V."/>
            <person name="Hibbett D.S."/>
        </authorList>
    </citation>
    <scope>NUCLEOTIDE SEQUENCE [LARGE SCALE GENOMIC DNA]</scope>
    <source>
        <strain evidence="1 2">HHB9708</strain>
    </source>
</reference>
<dbReference type="STRING" id="1314777.A0A164TLG2"/>
<name>A0A164TLG2_9AGAM</name>
<accession>A0A164TLG2</accession>
<organism evidence="1 2">
    <name type="scientific">Sistotremastrum niveocremeum HHB9708</name>
    <dbReference type="NCBI Taxonomy" id="1314777"/>
    <lineage>
        <taxon>Eukaryota</taxon>
        <taxon>Fungi</taxon>
        <taxon>Dikarya</taxon>
        <taxon>Basidiomycota</taxon>
        <taxon>Agaricomycotina</taxon>
        <taxon>Agaricomycetes</taxon>
        <taxon>Sistotremastrales</taxon>
        <taxon>Sistotremastraceae</taxon>
        <taxon>Sertulicium</taxon>
        <taxon>Sertulicium niveocremeum</taxon>
    </lineage>
</organism>
<gene>
    <name evidence="1" type="ORF">SISNIDRAFT_412460</name>
</gene>
<dbReference type="AlphaFoldDB" id="A0A164TLG2"/>
<dbReference type="OrthoDB" id="3981028at2759"/>
<dbReference type="Proteomes" id="UP000076722">
    <property type="component" value="Unassembled WGS sequence"/>
</dbReference>
<evidence type="ECO:0000313" key="2">
    <source>
        <dbReference type="Proteomes" id="UP000076722"/>
    </source>
</evidence>
<sequence length="258" mass="29252">MPTATTTITANAFGAVPLHSKYPTAHTQDTSNSSLKTLRPLYSRATRAFVQREFSLVYSLMESAFALLPPPLVASPDALSSHRKKWDLLRITLESTMYGSHSLSDPSLHHRLKEDLLLPPPVLIDTLLRRSTRLFTPTAFSQRPSEGFLPAQIVVTLVLASLKLECNQVGRGIIEEWLAKRHLVERIQDDEDGYQKVVEIYCLHLLPRLDEWEYADEFLRYDQELPQQVKNVFLASFHPITVPPLTLCLPFSFNSKAV</sequence>
<evidence type="ECO:0000313" key="1">
    <source>
        <dbReference type="EMBL" id="KZS92468.1"/>
    </source>
</evidence>
<dbReference type="EMBL" id="KV419410">
    <property type="protein sequence ID" value="KZS92468.1"/>
    <property type="molecule type" value="Genomic_DNA"/>
</dbReference>
<proteinExistence type="predicted"/>